<comment type="caution">
    <text evidence="1">The sequence shown here is derived from an EMBL/GenBank/DDBJ whole genome shotgun (WGS) entry which is preliminary data.</text>
</comment>
<proteinExistence type="predicted"/>
<name>A0A4R3KP65_9SPHI</name>
<reference evidence="1 2" key="1">
    <citation type="submission" date="2019-03" db="EMBL/GenBank/DDBJ databases">
        <title>Genomic Encyclopedia of Type Strains, Phase IV (KMG-IV): sequencing the most valuable type-strain genomes for metagenomic binning, comparative biology and taxonomic classification.</title>
        <authorList>
            <person name="Goeker M."/>
        </authorList>
    </citation>
    <scope>NUCLEOTIDE SEQUENCE [LARGE SCALE GENOMIC DNA]</scope>
    <source>
        <strain evidence="1 2">DSM 21100</strain>
    </source>
</reference>
<evidence type="ECO:0000313" key="2">
    <source>
        <dbReference type="Proteomes" id="UP000295807"/>
    </source>
</evidence>
<dbReference type="Proteomes" id="UP000295807">
    <property type="component" value="Unassembled WGS sequence"/>
</dbReference>
<dbReference type="AlphaFoldDB" id="A0A4R3KP65"/>
<accession>A0A4R3KP65</accession>
<evidence type="ECO:0000313" key="1">
    <source>
        <dbReference type="EMBL" id="TCS85026.1"/>
    </source>
</evidence>
<gene>
    <name evidence="1" type="ORF">EDD80_1159</name>
</gene>
<dbReference type="EMBL" id="SMAD01000015">
    <property type="protein sequence ID" value="TCS85026.1"/>
    <property type="molecule type" value="Genomic_DNA"/>
</dbReference>
<sequence>MVTITCLPWIAFLALHRLYAVSPDMPMQVMKQ</sequence>
<organism evidence="1 2">
    <name type="scientific">Anseongella ginsenosidimutans</name>
    <dbReference type="NCBI Taxonomy" id="496056"/>
    <lineage>
        <taxon>Bacteria</taxon>
        <taxon>Pseudomonadati</taxon>
        <taxon>Bacteroidota</taxon>
        <taxon>Sphingobacteriia</taxon>
        <taxon>Sphingobacteriales</taxon>
        <taxon>Sphingobacteriaceae</taxon>
        <taxon>Anseongella</taxon>
    </lineage>
</organism>
<protein>
    <submittedName>
        <fullName evidence="1">Uncharacterized protein</fullName>
    </submittedName>
</protein>
<keyword evidence="2" id="KW-1185">Reference proteome</keyword>